<keyword evidence="2" id="KW-1185">Reference proteome</keyword>
<dbReference type="STRING" id="1353009.A0A1Y2IUU0"/>
<dbReference type="InterPro" id="IPR001087">
    <property type="entry name" value="GDSL"/>
</dbReference>
<evidence type="ECO:0000313" key="1">
    <source>
        <dbReference type="EMBL" id="OSD04929.1"/>
    </source>
</evidence>
<dbReference type="OrthoDB" id="1600564at2759"/>
<dbReference type="Proteomes" id="UP000193067">
    <property type="component" value="Unassembled WGS sequence"/>
</dbReference>
<proteinExistence type="predicted"/>
<reference evidence="1 2" key="1">
    <citation type="journal article" date="2015" name="Biotechnol. Biofuels">
        <title>Enhanced degradation of softwood versus hardwood by the white-rot fungus Pycnoporus coccineus.</title>
        <authorList>
            <person name="Couturier M."/>
            <person name="Navarro D."/>
            <person name="Chevret D."/>
            <person name="Henrissat B."/>
            <person name="Piumi F."/>
            <person name="Ruiz-Duenas F.J."/>
            <person name="Martinez A.T."/>
            <person name="Grigoriev I.V."/>
            <person name="Riley R."/>
            <person name="Lipzen A."/>
            <person name="Berrin J.G."/>
            <person name="Master E.R."/>
            <person name="Rosso M.N."/>
        </authorList>
    </citation>
    <scope>NUCLEOTIDE SEQUENCE [LARGE SCALE GENOMIC DNA]</scope>
    <source>
        <strain evidence="1 2">BRFM310</strain>
    </source>
</reference>
<dbReference type="InterPro" id="IPR036514">
    <property type="entry name" value="SGNH_hydro_sf"/>
</dbReference>
<name>A0A1Y2IUU0_TRAC3</name>
<dbReference type="Gene3D" id="3.40.50.1110">
    <property type="entry name" value="SGNH hydrolase"/>
    <property type="match status" value="1"/>
</dbReference>
<dbReference type="AlphaFoldDB" id="A0A1Y2IUU0"/>
<accession>A0A1Y2IUU0</accession>
<gene>
    <name evidence="1" type="ORF">PYCCODRAFT_1386401</name>
</gene>
<dbReference type="Pfam" id="PF00657">
    <property type="entry name" value="Lipase_GDSL"/>
    <property type="match status" value="1"/>
</dbReference>
<dbReference type="SUPFAM" id="SSF52266">
    <property type="entry name" value="SGNH hydrolase"/>
    <property type="match status" value="1"/>
</dbReference>
<dbReference type="EMBL" id="KZ084095">
    <property type="protein sequence ID" value="OSD04929.1"/>
    <property type="molecule type" value="Genomic_DNA"/>
</dbReference>
<evidence type="ECO:0000313" key="2">
    <source>
        <dbReference type="Proteomes" id="UP000193067"/>
    </source>
</evidence>
<organism evidence="1 2">
    <name type="scientific">Trametes coccinea (strain BRFM310)</name>
    <name type="common">Pycnoporus coccineus</name>
    <dbReference type="NCBI Taxonomy" id="1353009"/>
    <lineage>
        <taxon>Eukaryota</taxon>
        <taxon>Fungi</taxon>
        <taxon>Dikarya</taxon>
        <taxon>Basidiomycota</taxon>
        <taxon>Agaricomycotina</taxon>
        <taxon>Agaricomycetes</taxon>
        <taxon>Polyporales</taxon>
        <taxon>Polyporaceae</taxon>
        <taxon>Trametes</taxon>
    </lineage>
</organism>
<protein>
    <submittedName>
        <fullName evidence="1">Carbohydrate esterase family 16 protein</fullName>
    </submittedName>
</protein>
<sequence>MASNMSIVRRAWPGAVQELKHLIVFGASYCDVGYDSRAPRPSPERPMGVDFPGKTWCGSIDEEQNKITYEPNWVGHLVELFRAQQKVSSLLVYNYALGGETASGVKRQIEQEFMPHVATKPDWAPWTSDDTVFVTWVGINDCAWNADTADFVVSTKASVATLFLLQEKLYRAGARNFCFVDVPPTYDHPGIRKPAKLKDTILTWNVSLRESAERFSEDHADVTVFIWSAFDFFTRLLTDPRAYGFREEDTQKAEGAIFVDGLHPTSRVHLLMAQEILQLLSSAGRPGRNVL</sequence>
<dbReference type="GO" id="GO:0016788">
    <property type="term" value="F:hydrolase activity, acting on ester bonds"/>
    <property type="evidence" value="ECO:0007669"/>
    <property type="project" value="InterPro"/>
</dbReference>